<feature type="region of interest" description="Disordered" evidence="1">
    <location>
        <begin position="1"/>
        <end position="105"/>
    </location>
</feature>
<feature type="region of interest" description="Disordered" evidence="1">
    <location>
        <begin position="174"/>
        <end position="224"/>
    </location>
</feature>
<feature type="non-terminal residue" evidence="2">
    <location>
        <position position="224"/>
    </location>
</feature>
<feature type="compositionally biased region" description="Basic residues" evidence="1">
    <location>
        <begin position="48"/>
        <end position="58"/>
    </location>
</feature>
<feature type="compositionally biased region" description="Low complexity" evidence="1">
    <location>
        <begin position="87"/>
        <end position="105"/>
    </location>
</feature>
<feature type="compositionally biased region" description="Low complexity" evidence="1">
    <location>
        <begin position="64"/>
        <end position="73"/>
    </location>
</feature>
<accession>A0ABN9UJG0</accession>
<dbReference type="Proteomes" id="UP001189429">
    <property type="component" value="Unassembled WGS sequence"/>
</dbReference>
<keyword evidence="3" id="KW-1185">Reference proteome</keyword>
<evidence type="ECO:0000256" key="1">
    <source>
        <dbReference type="SAM" id="MobiDB-lite"/>
    </source>
</evidence>
<name>A0ABN9UJG0_9DINO</name>
<evidence type="ECO:0000313" key="3">
    <source>
        <dbReference type="Proteomes" id="UP001189429"/>
    </source>
</evidence>
<protein>
    <submittedName>
        <fullName evidence="2">Uncharacterized protein</fullName>
    </submittedName>
</protein>
<comment type="caution">
    <text evidence="2">The sequence shown here is derived from an EMBL/GenBank/DDBJ whole genome shotgun (WGS) entry which is preliminary data.</text>
</comment>
<proteinExistence type="predicted"/>
<feature type="compositionally biased region" description="Low complexity" evidence="1">
    <location>
        <begin position="15"/>
        <end position="45"/>
    </location>
</feature>
<reference evidence="2" key="1">
    <citation type="submission" date="2023-10" db="EMBL/GenBank/DDBJ databases">
        <authorList>
            <person name="Chen Y."/>
            <person name="Shah S."/>
            <person name="Dougan E. K."/>
            <person name="Thang M."/>
            <person name="Chan C."/>
        </authorList>
    </citation>
    <scope>NUCLEOTIDE SEQUENCE [LARGE SCALE GENOMIC DNA]</scope>
</reference>
<evidence type="ECO:0000313" key="2">
    <source>
        <dbReference type="EMBL" id="CAK0859841.1"/>
    </source>
</evidence>
<gene>
    <name evidence="2" type="ORF">PCOR1329_LOCUS49074</name>
</gene>
<sequence>AAGAQAGRRLRRRPGAAALGLGAPRLPGGQPRLLRQQALAGRALPGRPPRRRARRRPRPGGPRAGLRQRALLAGRGGPGRRHRARDGLQAAAAGAGAARGGRAAWGRPPAPHGHLRFRRAGAVPAGRLPAAARRARAAAQRAAAAARRAARGRRRVLEGAGLEARRAVPRVALAGRPRAGGRQPPDARVPPGTLRGALRGGAGGRQGPARAARLRWGGPGGVVP</sequence>
<organism evidence="2 3">
    <name type="scientific">Prorocentrum cordatum</name>
    <dbReference type="NCBI Taxonomy" id="2364126"/>
    <lineage>
        <taxon>Eukaryota</taxon>
        <taxon>Sar</taxon>
        <taxon>Alveolata</taxon>
        <taxon>Dinophyceae</taxon>
        <taxon>Prorocentrales</taxon>
        <taxon>Prorocentraceae</taxon>
        <taxon>Prorocentrum</taxon>
    </lineage>
</organism>
<dbReference type="EMBL" id="CAUYUJ010015937">
    <property type="protein sequence ID" value="CAK0859841.1"/>
    <property type="molecule type" value="Genomic_DNA"/>
</dbReference>
<feature type="non-terminal residue" evidence="2">
    <location>
        <position position="1"/>
    </location>
</feature>